<organism evidence="1 2">
    <name type="scientific">Clostridium felsineum</name>
    <dbReference type="NCBI Taxonomy" id="36839"/>
    <lineage>
        <taxon>Bacteria</taxon>
        <taxon>Bacillati</taxon>
        <taxon>Bacillota</taxon>
        <taxon>Clostridia</taxon>
        <taxon>Eubacteriales</taxon>
        <taxon>Clostridiaceae</taxon>
        <taxon>Clostridium</taxon>
    </lineage>
</organism>
<dbReference type="Pfam" id="PF10779">
    <property type="entry name" value="XhlA"/>
    <property type="match status" value="1"/>
</dbReference>
<dbReference type="AlphaFoldDB" id="A0A1S8L1Z7"/>
<proteinExistence type="predicted"/>
<dbReference type="KEGG" id="crw:CROST_010250"/>
<gene>
    <name evidence="1" type="ORF">CROST_010250</name>
</gene>
<reference evidence="1 2" key="1">
    <citation type="submission" date="2022-04" db="EMBL/GenBank/DDBJ databases">
        <title>Genome sequence of C. roseum typestrain.</title>
        <authorList>
            <person name="Poehlein A."/>
            <person name="Schoch T."/>
            <person name="Duerre P."/>
            <person name="Daniel R."/>
        </authorList>
    </citation>
    <scope>NUCLEOTIDE SEQUENCE [LARGE SCALE GENOMIC DNA]</scope>
    <source>
        <strain evidence="1 2">DSM 7320</strain>
    </source>
</reference>
<name>A0A1S8L1Z7_9CLOT</name>
<dbReference type="STRING" id="84029.CROST_30410"/>
<keyword evidence="2" id="KW-1185">Reference proteome</keyword>
<evidence type="ECO:0000313" key="1">
    <source>
        <dbReference type="EMBL" id="URZ10317.1"/>
    </source>
</evidence>
<dbReference type="Proteomes" id="UP000190951">
    <property type="component" value="Chromosome"/>
</dbReference>
<accession>A0A1S8L1Z7</accession>
<sequence>MSEDYDAKLCKEWHKVIDEKLNLQNIRLNDHSDRIKKLEQRSAAVDERVENLCEQLKNLVDTLKWGFGILVTITLFILGYLIKTIV</sequence>
<dbReference type="RefSeq" id="WP_077835082.1">
    <property type="nucleotide sequence ID" value="NZ_CP096983.1"/>
</dbReference>
<dbReference type="EMBL" id="CP096983">
    <property type="protein sequence ID" value="URZ10317.1"/>
    <property type="molecule type" value="Genomic_DNA"/>
</dbReference>
<dbReference type="InterPro" id="IPR019715">
    <property type="entry name" value="Haemolysin_XhlA"/>
</dbReference>
<protein>
    <submittedName>
        <fullName evidence="1">Uncharacterized protein</fullName>
    </submittedName>
</protein>
<evidence type="ECO:0000313" key="2">
    <source>
        <dbReference type="Proteomes" id="UP000190951"/>
    </source>
</evidence>